<dbReference type="RefSeq" id="WP_278286128.1">
    <property type="nucleotide sequence ID" value="NZ_FMTO01000025.1"/>
</dbReference>
<dbReference type="InterPro" id="IPR027417">
    <property type="entry name" value="P-loop_NTPase"/>
</dbReference>
<evidence type="ECO:0000313" key="2">
    <source>
        <dbReference type="Proteomes" id="UP000189857"/>
    </source>
</evidence>
<keyword evidence="2" id="KW-1185">Reference proteome</keyword>
<keyword evidence="1" id="KW-0067">ATP-binding</keyword>
<keyword evidence="1" id="KW-0347">Helicase</keyword>
<name>A0A1T4QN55_9FIRM</name>
<accession>A0A1T4QN55</accession>
<dbReference type="Gene3D" id="3.40.50.300">
    <property type="entry name" value="P-loop containing nucleotide triphosphate hydrolases"/>
    <property type="match status" value="1"/>
</dbReference>
<organism evidence="1 2">
    <name type="scientific">Eubacterium ruminantium</name>
    <dbReference type="NCBI Taxonomy" id="42322"/>
    <lineage>
        <taxon>Bacteria</taxon>
        <taxon>Bacillati</taxon>
        <taxon>Bacillota</taxon>
        <taxon>Clostridia</taxon>
        <taxon>Eubacteriales</taxon>
        <taxon>Eubacteriaceae</taxon>
        <taxon>Eubacterium</taxon>
    </lineage>
</organism>
<sequence length="93" mass="11004">MFVNYFVLTGYERYLKYVEDIDRANISTIHKFAINILRGESLYTGLGTNFRISSNEYERGKAYDLFLNEYLEKKEEENANLSNELPIPVYVFE</sequence>
<proteinExistence type="predicted"/>
<reference evidence="1 2" key="1">
    <citation type="submission" date="2017-02" db="EMBL/GenBank/DDBJ databases">
        <authorList>
            <person name="Peterson S.W."/>
        </authorList>
    </citation>
    <scope>NUCLEOTIDE SEQUENCE [LARGE SCALE GENOMIC DNA]</scope>
    <source>
        <strain evidence="1 2">ATCC 17233</strain>
    </source>
</reference>
<protein>
    <submittedName>
        <fullName evidence="1">UvrD/REP helicase N-terminal domain-containing protein</fullName>
    </submittedName>
</protein>
<evidence type="ECO:0000313" key="1">
    <source>
        <dbReference type="EMBL" id="SKA05179.1"/>
    </source>
</evidence>
<keyword evidence="1" id="KW-0378">Hydrolase</keyword>
<keyword evidence="1" id="KW-0547">Nucleotide-binding</keyword>
<dbReference type="EMBL" id="FUXA01000023">
    <property type="protein sequence ID" value="SKA05179.1"/>
    <property type="molecule type" value="Genomic_DNA"/>
</dbReference>
<dbReference type="GO" id="GO:0004386">
    <property type="term" value="F:helicase activity"/>
    <property type="evidence" value="ECO:0007669"/>
    <property type="project" value="UniProtKB-KW"/>
</dbReference>
<dbReference type="AlphaFoldDB" id="A0A1T4QN55"/>
<gene>
    <name evidence="1" type="ORF">SAMN02745110_02457</name>
</gene>
<dbReference type="Proteomes" id="UP000189857">
    <property type="component" value="Unassembled WGS sequence"/>
</dbReference>